<organism evidence="1 2">
    <name type="scientific">Trichonephila clavipes</name>
    <name type="common">Golden silk orbweaver</name>
    <name type="synonym">Nephila clavipes</name>
    <dbReference type="NCBI Taxonomy" id="2585209"/>
    <lineage>
        <taxon>Eukaryota</taxon>
        <taxon>Metazoa</taxon>
        <taxon>Ecdysozoa</taxon>
        <taxon>Arthropoda</taxon>
        <taxon>Chelicerata</taxon>
        <taxon>Arachnida</taxon>
        <taxon>Araneae</taxon>
        <taxon>Araneomorphae</taxon>
        <taxon>Entelegynae</taxon>
        <taxon>Araneoidea</taxon>
        <taxon>Nephilidae</taxon>
        <taxon>Trichonephila</taxon>
    </lineage>
</organism>
<name>A0A8X6SN22_TRICX</name>
<dbReference type="EMBL" id="BMAU01021305">
    <property type="protein sequence ID" value="GFY11361.1"/>
    <property type="molecule type" value="Genomic_DNA"/>
</dbReference>
<reference evidence="1" key="1">
    <citation type="submission" date="2020-08" db="EMBL/GenBank/DDBJ databases">
        <title>Multicomponent nature underlies the extraordinary mechanical properties of spider dragline silk.</title>
        <authorList>
            <person name="Kono N."/>
            <person name="Nakamura H."/>
            <person name="Mori M."/>
            <person name="Yoshida Y."/>
            <person name="Ohtoshi R."/>
            <person name="Malay A.D."/>
            <person name="Moran D.A.P."/>
            <person name="Tomita M."/>
            <person name="Numata K."/>
            <person name="Arakawa K."/>
        </authorList>
    </citation>
    <scope>NUCLEOTIDE SEQUENCE</scope>
</reference>
<proteinExistence type="predicted"/>
<gene>
    <name evidence="1" type="ORF">TNCV_3182141</name>
</gene>
<accession>A0A8X6SN22</accession>
<dbReference type="AlphaFoldDB" id="A0A8X6SN22"/>
<protein>
    <submittedName>
        <fullName evidence="1">Uncharacterized protein</fullName>
    </submittedName>
</protein>
<dbReference type="Proteomes" id="UP000887159">
    <property type="component" value="Unassembled WGS sequence"/>
</dbReference>
<evidence type="ECO:0000313" key="1">
    <source>
        <dbReference type="EMBL" id="GFY11361.1"/>
    </source>
</evidence>
<sequence>MFLAGHPSQGCFGLQLHCAPCHFFNQASFYISSDFSFSGRSQAFYTDGRSHAFYPDEFIGHPPLEPVVRCYRICLLAPVSLVHEPLPEIQLHPDAVPLQPRQAADSVSVADPASAADSANESKTSAAYYRYNVIGNRLRRSAENISDNYRDSADAVKYRWGGGGGGGGAAASSAAAGGGGGGYGGGYGGHGGWGAAAGGAGYGGGYGGHGGWGGYGGGAAAGGAGFGAPGRTWRQSGFGPESCLPPRCGGVVMLLASGTSSPISIASLIKSHFFPSPRRHIESKIKDEKFRLLSVMCQDVIKIKELLSTGYGGGYGGHGGWGGYGGGAAGAAAAAGGGGYGGGYGGHGGWGAAAAGGGGYGGGYGGHGGWGGYGGGGGGEYYDS</sequence>
<evidence type="ECO:0000313" key="2">
    <source>
        <dbReference type="Proteomes" id="UP000887159"/>
    </source>
</evidence>
<keyword evidence="2" id="KW-1185">Reference proteome</keyword>
<comment type="caution">
    <text evidence="1">The sequence shown here is derived from an EMBL/GenBank/DDBJ whole genome shotgun (WGS) entry which is preliminary data.</text>
</comment>